<dbReference type="Proteomes" id="UP000481947">
    <property type="component" value="Unassembled WGS sequence"/>
</dbReference>
<accession>A0A7C9NFE3</accession>
<keyword evidence="1" id="KW-1133">Transmembrane helix</keyword>
<protein>
    <submittedName>
        <fullName evidence="2">Uncharacterized protein</fullName>
    </submittedName>
</protein>
<gene>
    <name evidence="2" type="ORF">F5985_04665</name>
</gene>
<sequence length="101" mass="10923">MDASCLARLALTTRAFSPRLLVFGIAAFVSAVAAYVAYTTWFISVWCFFATVLSVLVLLHIRRAQPAFDCGSASAVRAACSSWSEPCHQKVANGKGQMTEM</sequence>
<feature type="transmembrane region" description="Helical" evidence="1">
    <location>
        <begin position="43"/>
        <end position="61"/>
    </location>
</feature>
<evidence type="ECO:0000313" key="2">
    <source>
        <dbReference type="EMBL" id="MYZ51443.1"/>
    </source>
</evidence>
<evidence type="ECO:0000313" key="3">
    <source>
        <dbReference type="Proteomes" id="UP000481947"/>
    </source>
</evidence>
<name>A0A7C9NFE3_9BURK</name>
<dbReference type="AlphaFoldDB" id="A0A7C9NFE3"/>
<proteinExistence type="predicted"/>
<comment type="caution">
    <text evidence="2">The sequence shown here is derived from an EMBL/GenBank/DDBJ whole genome shotgun (WGS) entry which is preliminary data.</text>
</comment>
<keyword evidence="1" id="KW-0472">Membrane</keyword>
<dbReference type="EMBL" id="VYSB01000003">
    <property type="protein sequence ID" value="MYZ51443.1"/>
    <property type="molecule type" value="Genomic_DNA"/>
</dbReference>
<evidence type="ECO:0000256" key="1">
    <source>
        <dbReference type="SAM" id="Phobius"/>
    </source>
</evidence>
<feature type="transmembrane region" description="Helical" evidence="1">
    <location>
        <begin position="20"/>
        <end position="37"/>
    </location>
</feature>
<keyword evidence="1" id="KW-0812">Transmembrane</keyword>
<organism evidence="2 3">
    <name type="scientific">Malikia spinosa</name>
    <dbReference type="NCBI Taxonomy" id="86180"/>
    <lineage>
        <taxon>Bacteria</taxon>
        <taxon>Pseudomonadati</taxon>
        <taxon>Pseudomonadota</taxon>
        <taxon>Betaproteobacteria</taxon>
        <taxon>Burkholderiales</taxon>
        <taxon>Comamonadaceae</taxon>
        <taxon>Malikia</taxon>
    </lineage>
</organism>
<reference evidence="2 3" key="1">
    <citation type="submission" date="2019-09" db="EMBL/GenBank/DDBJ databases">
        <title>Identification of Malikia spinosa a prominent benzene-, toluene-, and ethylbenzene-degrading bacterium: enrichment, isolation and whole genome sequencing.</title>
        <authorList>
            <person name="Tancsics A."/>
            <person name="Revesz F."/>
            <person name="Kriszt B."/>
        </authorList>
    </citation>
    <scope>NUCLEOTIDE SEQUENCE [LARGE SCALE GENOMIC DNA]</scope>
    <source>
        <strain evidence="2 3">AB6</strain>
    </source>
</reference>